<dbReference type="Proteomes" id="UP001194468">
    <property type="component" value="Unassembled WGS sequence"/>
</dbReference>
<reference evidence="2" key="1">
    <citation type="submission" date="2019-10" db="EMBL/GenBank/DDBJ databases">
        <authorList>
            <consortium name="DOE Joint Genome Institute"/>
            <person name="Kuo A."/>
            <person name="Miyauchi S."/>
            <person name="Kiss E."/>
            <person name="Drula E."/>
            <person name="Kohler A."/>
            <person name="Sanchez-Garcia M."/>
            <person name="Andreopoulos B."/>
            <person name="Barry K.W."/>
            <person name="Bonito G."/>
            <person name="Buee M."/>
            <person name="Carver A."/>
            <person name="Chen C."/>
            <person name="Cichocki N."/>
            <person name="Clum A."/>
            <person name="Culley D."/>
            <person name="Crous P.W."/>
            <person name="Fauchery L."/>
            <person name="Girlanda M."/>
            <person name="Hayes R."/>
            <person name="Keri Z."/>
            <person name="LaButti K."/>
            <person name="Lipzen A."/>
            <person name="Lombard V."/>
            <person name="Magnuson J."/>
            <person name="Maillard F."/>
            <person name="Morin E."/>
            <person name="Murat C."/>
            <person name="Nolan M."/>
            <person name="Ohm R."/>
            <person name="Pangilinan J."/>
            <person name="Pereira M."/>
            <person name="Perotto S."/>
            <person name="Peter M."/>
            <person name="Riley R."/>
            <person name="Sitrit Y."/>
            <person name="Stielow B."/>
            <person name="Szollosi G."/>
            <person name="Zifcakova L."/>
            <person name="Stursova M."/>
            <person name="Spatafora J.W."/>
            <person name="Tedersoo L."/>
            <person name="Vaario L.-M."/>
            <person name="Yamada A."/>
            <person name="Yan M."/>
            <person name="Wang P."/>
            <person name="Xu J."/>
            <person name="Bruns T."/>
            <person name="Baldrian P."/>
            <person name="Vilgalys R."/>
            <person name="Henrissat B."/>
            <person name="Grigoriev I.V."/>
            <person name="Hibbett D."/>
            <person name="Nagy L.G."/>
            <person name="Martin F.M."/>
        </authorList>
    </citation>
    <scope>NUCLEOTIDE SEQUENCE</scope>
    <source>
        <strain evidence="2">BED1</strain>
    </source>
</reference>
<keyword evidence="3" id="KW-1185">Reference proteome</keyword>
<feature type="chain" id="PRO_5042135689" evidence="1">
    <location>
        <begin position="16"/>
        <end position="51"/>
    </location>
</feature>
<dbReference type="AlphaFoldDB" id="A0AAD4GL07"/>
<protein>
    <submittedName>
        <fullName evidence="2">Uncharacterized protein</fullName>
    </submittedName>
</protein>
<organism evidence="2 3">
    <name type="scientific">Boletus edulis BED1</name>
    <dbReference type="NCBI Taxonomy" id="1328754"/>
    <lineage>
        <taxon>Eukaryota</taxon>
        <taxon>Fungi</taxon>
        <taxon>Dikarya</taxon>
        <taxon>Basidiomycota</taxon>
        <taxon>Agaricomycotina</taxon>
        <taxon>Agaricomycetes</taxon>
        <taxon>Agaricomycetidae</taxon>
        <taxon>Boletales</taxon>
        <taxon>Boletineae</taxon>
        <taxon>Boletaceae</taxon>
        <taxon>Boletoideae</taxon>
        <taxon>Boletus</taxon>
    </lineage>
</organism>
<comment type="caution">
    <text evidence="2">The sequence shown here is derived from an EMBL/GenBank/DDBJ whole genome shotgun (WGS) entry which is preliminary data.</text>
</comment>
<accession>A0AAD4GL07</accession>
<keyword evidence="1" id="KW-0732">Signal</keyword>
<evidence type="ECO:0000313" key="2">
    <source>
        <dbReference type="EMBL" id="KAF8448815.1"/>
    </source>
</evidence>
<name>A0AAD4GL07_BOLED</name>
<dbReference type="EMBL" id="WHUW01000003">
    <property type="protein sequence ID" value="KAF8448815.1"/>
    <property type="molecule type" value="Genomic_DNA"/>
</dbReference>
<reference evidence="2" key="2">
    <citation type="journal article" date="2020" name="Nat. Commun.">
        <title>Large-scale genome sequencing of mycorrhizal fungi provides insights into the early evolution of symbiotic traits.</title>
        <authorList>
            <person name="Miyauchi S."/>
            <person name="Kiss E."/>
            <person name="Kuo A."/>
            <person name="Drula E."/>
            <person name="Kohler A."/>
            <person name="Sanchez-Garcia M."/>
            <person name="Morin E."/>
            <person name="Andreopoulos B."/>
            <person name="Barry K.W."/>
            <person name="Bonito G."/>
            <person name="Buee M."/>
            <person name="Carver A."/>
            <person name="Chen C."/>
            <person name="Cichocki N."/>
            <person name="Clum A."/>
            <person name="Culley D."/>
            <person name="Crous P.W."/>
            <person name="Fauchery L."/>
            <person name="Girlanda M."/>
            <person name="Hayes R.D."/>
            <person name="Keri Z."/>
            <person name="LaButti K."/>
            <person name="Lipzen A."/>
            <person name="Lombard V."/>
            <person name="Magnuson J."/>
            <person name="Maillard F."/>
            <person name="Murat C."/>
            <person name="Nolan M."/>
            <person name="Ohm R.A."/>
            <person name="Pangilinan J."/>
            <person name="Pereira M.F."/>
            <person name="Perotto S."/>
            <person name="Peter M."/>
            <person name="Pfister S."/>
            <person name="Riley R."/>
            <person name="Sitrit Y."/>
            <person name="Stielow J.B."/>
            <person name="Szollosi G."/>
            <person name="Zifcakova L."/>
            <person name="Stursova M."/>
            <person name="Spatafora J.W."/>
            <person name="Tedersoo L."/>
            <person name="Vaario L.M."/>
            <person name="Yamada A."/>
            <person name="Yan M."/>
            <person name="Wang P."/>
            <person name="Xu J."/>
            <person name="Bruns T."/>
            <person name="Baldrian P."/>
            <person name="Vilgalys R."/>
            <person name="Dunand C."/>
            <person name="Henrissat B."/>
            <person name="Grigoriev I.V."/>
            <person name="Hibbett D."/>
            <person name="Nagy L.G."/>
            <person name="Martin F.M."/>
        </authorList>
    </citation>
    <scope>NUCLEOTIDE SEQUENCE</scope>
    <source>
        <strain evidence="2">BED1</strain>
    </source>
</reference>
<sequence length="51" mass="5807">MLYVVFVFPLCSVYCNTLFANLNGRMYIRGEGTTQDVRVDLDLINSATRIC</sequence>
<evidence type="ECO:0000313" key="3">
    <source>
        <dbReference type="Proteomes" id="UP001194468"/>
    </source>
</evidence>
<evidence type="ECO:0000256" key="1">
    <source>
        <dbReference type="SAM" id="SignalP"/>
    </source>
</evidence>
<feature type="signal peptide" evidence="1">
    <location>
        <begin position="1"/>
        <end position="15"/>
    </location>
</feature>
<gene>
    <name evidence="2" type="ORF">L210DRAFT_3523191</name>
</gene>
<proteinExistence type="predicted"/>